<dbReference type="KEGG" id="pmrn:116937612"/>
<dbReference type="Proteomes" id="UP001318040">
    <property type="component" value="Unplaced"/>
</dbReference>
<accession>A0AAJ7SL40</accession>
<gene>
    <name evidence="2" type="primary">LOC116937612</name>
</gene>
<organism evidence="1 2">
    <name type="scientific">Petromyzon marinus</name>
    <name type="common">Sea lamprey</name>
    <dbReference type="NCBI Taxonomy" id="7757"/>
    <lineage>
        <taxon>Eukaryota</taxon>
        <taxon>Metazoa</taxon>
        <taxon>Chordata</taxon>
        <taxon>Craniata</taxon>
        <taxon>Vertebrata</taxon>
        <taxon>Cyclostomata</taxon>
        <taxon>Hyperoartia</taxon>
        <taxon>Petromyzontiformes</taxon>
        <taxon>Petromyzontidae</taxon>
        <taxon>Petromyzon</taxon>
    </lineage>
</organism>
<name>A0AAJ7SL40_PETMA</name>
<evidence type="ECO:0000313" key="1">
    <source>
        <dbReference type="Proteomes" id="UP001318040"/>
    </source>
</evidence>
<sequence length="291" mass="34046">MKDHWDELKECVGVNPTPLLDHLSNNRTITRRFRSVAAAKGGEECVEFLLEHLVNEREEEHMKLWNALYAVRRNYLQIWRMLQENGDAVHAISKSRPQLIAWIGTNPRHLLLQLINQSLIPRDALARVRVARSDEQVAGILLDLYVGRGNDGCERLLFALYAVKNEYPKVKQWLKSLRFLKRLLTKVPRFLATTKDNGLHNQIRFNKARFCEAIMHDLEGLLSYLEKRNYFSKTVTAEIRDMEKKKGRELAVKHLIELALGKGRAKSREFLEILWQLQGQYPKMTRIFDEM</sequence>
<dbReference type="RefSeq" id="XP_032800656.1">
    <property type="nucleotide sequence ID" value="XM_032944765.1"/>
</dbReference>
<evidence type="ECO:0000313" key="2">
    <source>
        <dbReference type="RefSeq" id="XP_032800656.1"/>
    </source>
</evidence>
<dbReference type="AlphaFoldDB" id="A0AAJ7SL40"/>
<proteinExistence type="predicted"/>
<dbReference type="Gene3D" id="1.10.533.10">
    <property type="entry name" value="Death Domain, Fas"/>
    <property type="match status" value="2"/>
</dbReference>
<protein>
    <submittedName>
        <fullName evidence="2">Uncharacterized protein LOC116937612</fullName>
    </submittedName>
</protein>
<reference evidence="2" key="1">
    <citation type="submission" date="2025-08" db="UniProtKB">
        <authorList>
            <consortium name="RefSeq"/>
        </authorList>
    </citation>
    <scope>IDENTIFICATION</scope>
    <source>
        <tissue evidence="2">Sperm</tissue>
    </source>
</reference>
<dbReference type="InterPro" id="IPR011029">
    <property type="entry name" value="DEATH-like_dom_sf"/>
</dbReference>
<keyword evidence="1" id="KW-1185">Reference proteome</keyword>